<sequence>MSRNVRVIKLKIAVFVTTYRISISHHVFHDVFCHISSDILFGDFRGVLRDLDSRDVIDFLSNFSVDNRLDLDRLRDQLLNRHVDRRVGGALKQYMVGSVRRNPMNAVKILNELYGDYDFEDTKDDYRYTAYGYLLDVLVEGLFSNENPKVTMYNIELFNRLTMDNIELLSNSEEIMISDKISFRYMAECIEARIAFDAGMVPRNVARREAFLTFRKDLRDHKVSGYTDEMQFRRVRQLLVDHNGVRDMGEDLLRNLTSDTGILIKMRREGNEAAHCDGMDNDIREDIFVAAVKRQPEDEQSLLEEVRVCGLNYRL</sequence>
<reference evidence="1" key="1">
    <citation type="submission" date="2023-06" db="EMBL/GenBank/DDBJ databases">
        <authorList>
            <consortium name="Lawrence Berkeley National Laboratory"/>
            <person name="Ahrendt S."/>
            <person name="Sahu N."/>
            <person name="Indic B."/>
            <person name="Wong-Bajracharya J."/>
            <person name="Merenyi Z."/>
            <person name="Ke H.-M."/>
            <person name="Monk M."/>
            <person name="Kocsube S."/>
            <person name="Drula E."/>
            <person name="Lipzen A."/>
            <person name="Balint B."/>
            <person name="Henrissat B."/>
            <person name="Andreopoulos B."/>
            <person name="Martin F.M."/>
            <person name="Harder C.B."/>
            <person name="Rigling D."/>
            <person name="Ford K.L."/>
            <person name="Foster G.D."/>
            <person name="Pangilinan J."/>
            <person name="Papanicolaou A."/>
            <person name="Barry K."/>
            <person name="LaButti K."/>
            <person name="Viragh M."/>
            <person name="Koriabine M."/>
            <person name="Yan M."/>
            <person name="Riley R."/>
            <person name="Champramary S."/>
            <person name="Plett K.L."/>
            <person name="Tsai I.J."/>
            <person name="Slot J."/>
            <person name="Sipos G."/>
            <person name="Plett J."/>
            <person name="Nagy L.G."/>
            <person name="Grigoriev I.V."/>
        </authorList>
    </citation>
    <scope>NUCLEOTIDE SEQUENCE</scope>
    <source>
        <strain evidence="1">FPL87.14</strain>
    </source>
</reference>
<evidence type="ECO:0000313" key="2">
    <source>
        <dbReference type="Proteomes" id="UP001175226"/>
    </source>
</evidence>
<protein>
    <submittedName>
        <fullName evidence="1">Uncharacterized protein</fullName>
    </submittedName>
</protein>
<proteinExistence type="predicted"/>
<accession>A0AA39MR71</accession>
<comment type="caution">
    <text evidence="1">The sequence shown here is derived from an EMBL/GenBank/DDBJ whole genome shotgun (WGS) entry which is preliminary data.</text>
</comment>
<dbReference type="AlphaFoldDB" id="A0AA39MR71"/>
<name>A0AA39MR71_9AGAR</name>
<gene>
    <name evidence="1" type="ORF">EV421DRAFT_1801849</name>
</gene>
<evidence type="ECO:0000313" key="1">
    <source>
        <dbReference type="EMBL" id="KAK0444061.1"/>
    </source>
</evidence>
<organism evidence="1 2">
    <name type="scientific">Armillaria borealis</name>
    <dbReference type="NCBI Taxonomy" id="47425"/>
    <lineage>
        <taxon>Eukaryota</taxon>
        <taxon>Fungi</taxon>
        <taxon>Dikarya</taxon>
        <taxon>Basidiomycota</taxon>
        <taxon>Agaricomycotina</taxon>
        <taxon>Agaricomycetes</taxon>
        <taxon>Agaricomycetidae</taxon>
        <taxon>Agaricales</taxon>
        <taxon>Marasmiineae</taxon>
        <taxon>Physalacriaceae</taxon>
        <taxon>Armillaria</taxon>
    </lineage>
</organism>
<dbReference type="EMBL" id="JAUEPT010000020">
    <property type="protein sequence ID" value="KAK0444061.1"/>
    <property type="molecule type" value="Genomic_DNA"/>
</dbReference>
<dbReference type="Proteomes" id="UP001175226">
    <property type="component" value="Unassembled WGS sequence"/>
</dbReference>
<keyword evidence="2" id="KW-1185">Reference proteome</keyword>